<dbReference type="Proteomes" id="UP000465112">
    <property type="component" value="Chromosome 15"/>
</dbReference>
<accession>A0A6A5ENQ2</accession>
<organism evidence="1 2">
    <name type="scientific">Perca fluviatilis</name>
    <name type="common">European perch</name>
    <dbReference type="NCBI Taxonomy" id="8168"/>
    <lineage>
        <taxon>Eukaryota</taxon>
        <taxon>Metazoa</taxon>
        <taxon>Chordata</taxon>
        <taxon>Craniata</taxon>
        <taxon>Vertebrata</taxon>
        <taxon>Euteleostomi</taxon>
        <taxon>Actinopterygii</taxon>
        <taxon>Neopterygii</taxon>
        <taxon>Teleostei</taxon>
        <taxon>Neoteleostei</taxon>
        <taxon>Acanthomorphata</taxon>
        <taxon>Eupercaria</taxon>
        <taxon>Perciformes</taxon>
        <taxon>Percoidei</taxon>
        <taxon>Percidae</taxon>
        <taxon>Percinae</taxon>
        <taxon>Perca</taxon>
    </lineage>
</organism>
<evidence type="ECO:0000313" key="2">
    <source>
        <dbReference type="Proteomes" id="UP000465112"/>
    </source>
</evidence>
<dbReference type="EMBL" id="VHII01000015">
    <property type="protein sequence ID" value="KAF1380019.1"/>
    <property type="molecule type" value="Genomic_DNA"/>
</dbReference>
<protein>
    <submittedName>
        <fullName evidence="1">Uncharacterized protein</fullName>
    </submittedName>
</protein>
<keyword evidence="2" id="KW-1185">Reference proteome</keyword>
<dbReference type="AlphaFoldDB" id="A0A6A5ENQ2"/>
<comment type="caution">
    <text evidence="1">The sequence shown here is derived from an EMBL/GenBank/DDBJ whole genome shotgun (WGS) entry which is preliminary data.</text>
</comment>
<evidence type="ECO:0000313" key="1">
    <source>
        <dbReference type="EMBL" id="KAF1380019.1"/>
    </source>
</evidence>
<sequence>MKTHAIGWLRILVKMAIGRVKEYHIWNGLVPLSTVGLILYKAGVRVDTLPPRVLSRRGVRVPTRPSYFEEMGCRSSMDGSSVLGMC</sequence>
<proteinExistence type="predicted"/>
<reference evidence="1 2" key="1">
    <citation type="submission" date="2019-06" db="EMBL/GenBank/DDBJ databases">
        <title>A chromosome-scale genome assembly of the European perch, Perca fluviatilis.</title>
        <authorList>
            <person name="Roques C."/>
            <person name="Zahm M."/>
            <person name="Cabau C."/>
            <person name="Klopp C."/>
            <person name="Bouchez O."/>
            <person name="Donnadieu C."/>
            <person name="Kuhl H."/>
            <person name="Gislard M."/>
            <person name="Guendouz S."/>
            <person name="Journot L."/>
            <person name="Haffray P."/>
            <person name="Bestin A."/>
            <person name="Morvezen R."/>
            <person name="Feron R."/>
            <person name="Wen M."/>
            <person name="Jouanno E."/>
            <person name="Herpin A."/>
            <person name="Schartl M."/>
            <person name="Postlethwait J."/>
            <person name="Schaerlinger B."/>
            <person name="Chardard D."/>
            <person name="Lecocq T."/>
            <person name="Poncet C."/>
            <person name="Jaffrelo L."/>
            <person name="Lampietro C."/>
            <person name="Guiguen Y."/>
        </authorList>
    </citation>
    <scope>NUCLEOTIDE SEQUENCE [LARGE SCALE GENOMIC DNA]</scope>
    <source>
        <tissue evidence="1">Blood</tissue>
    </source>
</reference>
<gene>
    <name evidence="1" type="ORF">PFLUV_G00182110</name>
</gene>
<name>A0A6A5ENQ2_PERFL</name>